<accession>A0A2G6KH12</accession>
<proteinExistence type="predicted"/>
<comment type="caution">
    <text evidence="1">The sequence shown here is derived from an EMBL/GenBank/DDBJ whole genome shotgun (WGS) entry which is preliminary data.</text>
</comment>
<name>A0A2G6KH12_9BACT</name>
<reference evidence="1 2" key="1">
    <citation type="submission" date="2017-10" db="EMBL/GenBank/DDBJ databases">
        <title>Novel microbial diversity and functional potential in the marine mammal oral microbiome.</title>
        <authorList>
            <person name="Dudek N.K."/>
            <person name="Sun C.L."/>
            <person name="Burstein D."/>
            <person name="Kantor R.S."/>
            <person name="Aliaga Goltsman D.S."/>
            <person name="Bik E.M."/>
            <person name="Thomas B.C."/>
            <person name="Banfield J.F."/>
            <person name="Relman D.A."/>
        </authorList>
    </citation>
    <scope>NUCLEOTIDE SEQUENCE [LARGE SCALE GENOMIC DNA]</scope>
    <source>
        <strain evidence="1">DOLJORAL78_47_16</strain>
    </source>
</reference>
<dbReference type="AlphaFoldDB" id="A0A2G6KH12"/>
<dbReference type="Proteomes" id="UP000230821">
    <property type="component" value="Unassembled WGS sequence"/>
</dbReference>
<evidence type="ECO:0000313" key="2">
    <source>
        <dbReference type="Proteomes" id="UP000230821"/>
    </source>
</evidence>
<dbReference type="EMBL" id="PDSK01000069">
    <property type="protein sequence ID" value="PIE34968.1"/>
    <property type="molecule type" value="Genomic_DNA"/>
</dbReference>
<protein>
    <submittedName>
        <fullName evidence="1">Uncharacterized protein</fullName>
    </submittedName>
</protein>
<sequence length="67" mass="7849">MKIGEIKQQSTSLTKAEKLELIRFLSIKLLTEECDLFDPSQSYTVWSPFDEFLAAEQLHAYIHSWNE</sequence>
<evidence type="ECO:0000313" key="1">
    <source>
        <dbReference type="EMBL" id="PIE34968.1"/>
    </source>
</evidence>
<organism evidence="1 2">
    <name type="scientific">candidate division KSB3 bacterium</name>
    <dbReference type="NCBI Taxonomy" id="2044937"/>
    <lineage>
        <taxon>Bacteria</taxon>
        <taxon>candidate division KSB3</taxon>
    </lineage>
</organism>
<gene>
    <name evidence="1" type="ORF">CSA56_06090</name>
</gene>